<dbReference type="PANTHER" id="PTHR43772">
    <property type="entry name" value="ENDO-1,4-BETA-XYLANASE"/>
    <property type="match status" value="1"/>
</dbReference>
<evidence type="ECO:0000256" key="1">
    <source>
        <dbReference type="ARBA" id="ARBA00022651"/>
    </source>
</evidence>
<proteinExistence type="predicted"/>
<organism evidence="4 5">
    <name type="scientific">Sphingomonas morindae</name>
    <dbReference type="NCBI Taxonomy" id="1541170"/>
    <lineage>
        <taxon>Bacteria</taxon>
        <taxon>Pseudomonadati</taxon>
        <taxon>Pseudomonadota</taxon>
        <taxon>Alphaproteobacteria</taxon>
        <taxon>Sphingomonadales</taxon>
        <taxon>Sphingomonadaceae</taxon>
        <taxon>Sphingomonas</taxon>
    </lineage>
</organism>
<dbReference type="PANTHER" id="PTHR43772:SF2">
    <property type="entry name" value="PUTATIVE (AFU_ORTHOLOGUE AFUA_2G04480)-RELATED"/>
    <property type="match status" value="1"/>
</dbReference>
<accession>A0ABY4X8Y7</accession>
<keyword evidence="5" id="KW-1185">Reference proteome</keyword>
<dbReference type="SUPFAM" id="SSF75005">
    <property type="entry name" value="Arabinanase/levansucrase/invertase"/>
    <property type="match status" value="1"/>
</dbReference>
<feature type="domain" description="Glucosamine inositolphosphorylceramide transferase 1 N-terminal" evidence="3">
    <location>
        <begin position="41"/>
        <end position="233"/>
    </location>
</feature>
<dbReference type="Gene3D" id="2.115.10.20">
    <property type="entry name" value="Glycosyl hydrolase domain, family 43"/>
    <property type="match status" value="1"/>
</dbReference>
<keyword evidence="2" id="KW-0119">Carbohydrate metabolism</keyword>
<dbReference type="InterPro" id="IPR056442">
    <property type="entry name" value="GINT1_N"/>
</dbReference>
<evidence type="ECO:0000256" key="2">
    <source>
        <dbReference type="ARBA" id="ARBA00023277"/>
    </source>
</evidence>
<keyword evidence="1" id="KW-0624">Polysaccharide degradation</keyword>
<dbReference type="GO" id="GO:0016740">
    <property type="term" value="F:transferase activity"/>
    <property type="evidence" value="ECO:0007669"/>
    <property type="project" value="UniProtKB-KW"/>
</dbReference>
<evidence type="ECO:0000313" key="4">
    <source>
        <dbReference type="EMBL" id="USI73146.1"/>
    </source>
</evidence>
<sequence length="295" mass="33012">MGLARDIWRVGVIDAPIDAVVRAGGLADFAWRLLPPEPGMCFLADPFALVRDGVRHVFAERYDYRDRHGVIDWLRLEGGHVAERATVLRTPWHLSYPFVFEAEGAIWMLPEAYRSGRLTLYRAVEFPRRWEAAAEIALDAVAVDPTLFFENGLWWLFYTPALTDRLHCAFAEALTGPWRPHPGNPIRSGAEGARPGGTPLRLDGQWVLPVQDCVRTYGAAIRPLRLTRLDTDRIETDLGAPLAVPPALAPYRRGFHTLAAMGDQTLFDAKRITLTPYSVGVLALRSLRAPRGARR</sequence>
<evidence type="ECO:0000259" key="3">
    <source>
        <dbReference type="Pfam" id="PF24793"/>
    </source>
</evidence>
<name>A0ABY4X8Y7_9SPHN</name>
<dbReference type="RefSeq" id="WP_252166958.1">
    <property type="nucleotide sequence ID" value="NZ_CP084930.1"/>
</dbReference>
<gene>
    <name evidence="4" type="ORF">LHA26_01295</name>
</gene>
<evidence type="ECO:0000313" key="5">
    <source>
        <dbReference type="Proteomes" id="UP001056937"/>
    </source>
</evidence>
<dbReference type="Proteomes" id="UP001056937">
    <property type="component" value="Chromosome 1"/>
</dbReference>
<dbReference type="InterPro" id="IPR052176">
    <property type="entry name" value="Glycosyl_Hydrlase_43_Enz"/>
</dbReference>
<reference evidence="4" key="1">
    <citation type="journal article" date="2022" name="Toxins">
        <title>Genomic Analysis of Sphingopyxis sp. USTB-05 for Biodegrading Cyanobacterial Hepatotoxins.</title>
        <authorList>
            <person name="Liu C."/>
            <person name="Xu Q."/>
            <person name="Zhao Z."/>
            <person name="Zhang H."/>
            <person name="Liu X."/>
            <person name="Yin C."/>
            <person name="Liu Y."/>
            <person name="Yan H."/>
        </authorList>
    </citation>
    <scope>NUCLEOTIDE SEQUENCE</scope>
    <source>
        <strain evidence="4">NBD5</strain>
    </source>
</reference>
<keyword evidence="1" id="KW-0858">Xylan degradation</keyword>
<protein>
    <submittedName>
        <fullName evidence="4">Formyl transferase</fullName>
    </submittedName>
</protein>
<dbReference type="InterPro" id="IPR023296">
    <property type="entry name" value="Glyco_hydro_beta-prop_sf"/>
</dbReference>
<keyword evidence="4" id="KW-0808">Transferase</keyword>
<dbReference type="Pfam" id="PF24793">
    <property type="entry name" value="GINT1_N"/>
    <property type="match status" value="1"/>
</dbReference>
<dbReference type="EMBL" id="CP084930">
    <property type="protein sequence ID" value="USI73146.1"/>
    <property type="molecule type" value="Genomic_DNA"/>
</dbReference>